<dbReference type="Pfam" id="PF13041">
    <property type="entry name" value="PPR_2"/>
    <property type="match status" value="2"/>
</dbReference>
<accession>A0A7J8YC96</accession>
<keyword evidence="2" id="KW-0677">Repeat</keyword>
<evidence type="ECO:0008006" key="6">
    <source>
        <dbReference type="Google" id="ProtNLM"/>
    </source>
</evidence>
<dbReference type="InterPro" id="IPR002885">
    <property type="entry name" value="PPR_rpt"/>
</dbReference>
<proteinExistence type="inferred from homology"/>
<reference evidence="4 5" key="1">
    <citation type="journal article" date="2019" name="Genome Biol. Evol.">
        <title>Insights into the evolution of the New World diploid cottons (Gossypium, subgenus Houzingenia) based on genome sequencing.</title>
        <authorList>
            <person name="Grover C.E."/>
            <person name="Arick M.A. 2nd"/>
            <person name="Thrash A."/>
            <person name="Conover J.L."/>
            <person name="Sanders W.S."/>
            <person name="Peterson D.G."/>
            <person name="Frelichowski J.E."/>
            <person name="Scheffler J.A."/>
            <person name="Scheffler B.E."/>
            <person name="Wendel J.F."/>
        </authorList>
    </citation>
    <scope>NUCLEOTIDE SEQUENCE [LARGE SCALE GENOMIC DNA]</scope>
    <source>
        <strain evidence="4">185</strain>
        <tissue evidence="4">Leaf</tissue>
    </source>
</reference>
<feature type="repeat" description="PPR" evidence="3">
    <location>
        <begin position="25"/>
        <end position="59"/>
    </location>
</feature>
<dbReference type="PANTHER" id="PTHR46128">
    <property type="entry name" value="MITOCHONDRIAL GROUP I INTRON SPLICING FACTOR CCM1"/>
    <property type="match status" value="1"/>
</dbReference>
<dbReference type="InterPro" id="IPR011990">
    <property type="entry name" value="TPR-like_helical_dom_sf"/>
</dbReference>
<dbReference type="InterPro" id="IPR050872">
    <property type="entry name" value="PPR_P_subfamily"/>
</dbReference>
<protein>
    <recommendedName>
        <fullName evidence="6">Pentatricopeptide repeat-containing protein</fullName>
    </recommendedName>
</protein>
<organism evidence="4 5">
    <name type="scientific">Gossypium aridum</name>
    <name type="common">American cotton</name>
    <name type="synonym">Erioxylum aridum</name>
    <dbReference type="NCBI Taxonomy" id="34290"/>
    <lineage>
        <taxon>Eukaryota</taxon>
        <taxon>Viridiplantae</taxon>
        <taxon>Streptophyta</taxon>
        <taxon>Embryophyta</taxon>
        <taxon>Tracheophyta</taxon>
        <taxon>Spermatophyta</taxon>
        <taxon>Magnoliopsida</taxon>
        <taxon>eudicotyledons</taxon>
        <taxon>Gunneridae</taxon>
        <taxon>Pentapetalae</taxon>
        <taxon>rosids</taxon>
        <taxon>malvids</taxon>
        <taxon>Malvales</taxon>
        <taxon>Malvaceae</taxon>
        <taxon>Malvoideae</taxon>
        <taxon>Gossypium</taxon>
    </lineage>
</organism>
<gene>
    <name evidence="4" type="ORF">Goari_003695</name>
</gene>
<feature type="repeat" description="PPR" evidence="3">
    <location>
        <begin position="1"/>
        <end position="24"/>
    </location>
</feature>
<evidence type="ECO:0000313" key="4">
    <source>
        <dbReference type="EMBL" id="MBA0697203.1"/>
    </source>
</evidence>
<evidence type="ECO:0000256" key="3">
    <source>
        <dbReference type="PROSITE-ProRule" id="PRU00708"/>
    </source>
</evidence>
<evidence type="ECO:0000256" key="1">
    <source>
        <dbReference type="ARBA" id="ARBA00007626"/>
    </source>
</evidence>
<dbReference type="Proteomes" id="UP000593577">
    <property type="component" value="Unassembled WGS sequence"/>
</dbReference>
<dbReference type="Gene3D" id="1.25.40.10">
    <property type="entry name" value="Tetratricopeptide repeat domain"/>
    <property type="match status" value="2"/>
</dbReference>
<comment type="caution">
    <text evidence="4">The sequence shown here is derived from an EMBL/GenBank/DDBJ whole genome shotgun (WGS) entry which is preliminary data.</text>
</comment>
<dbReference type="EMBL" id="JABFAA010000011">
    <property type="protein sequence ID" value="MBA0697203.1"/>
    <property type="molecule type" value="Genomic_DNA"/>
</dbReference>
<dbReference type="PROSITE" id="PS51375">
    <property type="entry name" value="PPR"/>
    <property type="match status" value="3"/>
</dbReference>
<dbReference type="PANTHER" id="PTHR46128:SF307">
    <property type="entry name" value="PENTACOTRIPEPTIDE-REPEAT REGION OF PRORP DOMAIN-CONTAINING PROTEIN"/>
    <property type="match status" value="1"/>
</dbReference>
<feature type="non-terminal residue" evidence="4">
    <location>
        <position position="1"/>
    </location>
</feature>
<name>A0A7J8YC96_GOSAI</name>
<dbReference type="NCBIfam" id="TIGR00756">
    <property type="entry name" value="PPR"/>
    <property type="match status" value="3"/>
</dbReference>
<dbReference type="AlphaFoldDB" id="A0A7J8YC96"/>
<evidence type="ECO:0000256" key="2">
    <source>
        <dbReference type="ARBA" id="ARBA00022737"/>
    </source>
</evidence>
<evidence type="ECO:0000313" key="5">
    <source>
        <dbReference type="Proteomes" id="UP000593577"/>
    </source>
</evidence>
<sequence length="161" mass="18368">YCKTGELEEAYKLLDEIEKKGLECDKYTHTIMIDGLCKAGKVEVAAQHLKYMNMMGFDSNLVAYNCLVDGLCKVGQINDAIKVYKSMEVRDSFTYSSLVYNLCRDRRYHSAAKLLLSCLRSGMKILKSAQRAVLLGLRYSGFPREAKRLKSKIRIARILNH</sequence>
<comment type="similarity">
    <text evidence="1">Belongs to the PPR family. P subfamily.</text>
</comment>
<keyword evidence="5" id="KW-1185">Reference proteome</keyword>
<feature type="repeat" description="PPR" evidence="3">
    <location>
        <begin position="60"/>
        <end position="94"/>
    </location>
</feature>